<comment type="caution">
    <text evidence="2">The sequence shown here is derived from an EMBL/GenBank/DDBJ whole genome shotgun (WGS) entry which is preliminary data.</text>
</comment>
<proteinExistence type="predicted"/>
<accession>A0AAN6XCI1</accession>
<name>A0AAN6XCI1_9PEZI</name>
<protein>
    <submittedName>
        <fullName evidence="2">Heterokaryon incompatibility protein-domain-containing protein</fullName>
    </submittedName>
</protein>
<feature type="domain" description="Heterokaryon incompatibility" evidence="1">
    <location>
        <begin position="67"/>
        <end position="238"/>
    </location>
</feature>
<sequence length="692" mass="77845">MYRSQNRFARKRQDALVEPARVQRAREAPYQYDQLPDPRSIRLLKLPRVFFTGCLLETYSLDDAPEYMALSYTWGSPIIGVDEDEYSGAPIPLGIRTSSGKKFIFIGRNLYEALVSIIARGLATYLWVDAVCINQSDNDEKGIQIALMGDIFSRCQKVIAWLGLDDTDFDNVKTLLARFGTPAFHEYFQQPEAMYSRNWSEAVLAAEFGVHVEEALWRSYISFLERRRWFSRVWIVQEIALPPEIHMLCGLNETDWACISYLAEFLQTGFGSELLFAVMIGRAQRVFKTSGLMKSQDYFQSSTPLVERTGTQTVQQLQYAFLEQCLMIIKALEVTDLRDRVYGALGIFTKFHIGDLDPLLVPDYTLPAPEIFTRVAWLFILELPHLSTLPTWKKQPTLPGLPSWVPDYSSTAADLSALIWFQKPNASRTDPRAPAYRERNGSELYLDGAAFDSVVNTAGIPFTALIPGLGHDDQRRRRLQQLDCALRLCLCPPLHRKEGETVYETLFLTLVVGITKLGPAPPIPTRSLRNFIKTVLADSIRAGDTSDASFQGCLAGLKLSETSTSMQAGSGKEQFPTVADIEQTVLAQERREMNDDIVDGEAAYFIHLVALLNVGRRLYRTTRGYLGLGPATIRPGDQVWMIRGAIVPIVLREADEVGKFTVVGDSYLHGFMNGEMLDCSHVKDKVGRVTLI</sequence>
<evidence type="ECO:0000259" key="1">
    <source>
        <dbReference type="Pfam" id="PF06985"/>
    </source>
</evidence>
<reference evidence="2" key="1">
    <citation type="journal article" date="2023" name="Mol. Phylogenet. Evol.">
        <title>Genome-scale phylogeny and comparative genomics of the fungal order Sordariales.</title>
        <authorList>
            <person name="Hensen N."/>
            <person name="Bonometti L."/>
            <person name="Westerberg I."/>
            <person name="Brannstrom I.O."/>
            <person name="Guillou S."/>
            <person name="Cros-Aarteil S."/>
            <person name="Calhoun S."/>
            <person name="Haridas S."/>
            <person name="Kuo A."/>
            <person name="Mondo S."/>
            <person name="Pangilinan J."/>
            <person name="Riley R."/>
            <person name="LaButti K."/>
            <person name="Andreopoulos B."/>
            <person name="Lipzen A."/>
            <person name="Chen C."/>
            <person name="Yan M."/>
            <person name="Daum C."/>
            <person name="Ng V."/>
            <person name="Clum A."/>
            <person name="Steindorff A."/>
            <person name="Ohm R.A."/>
            <person name="Martin F."/>
            <person name="Silar P."/>
            <person name="Natvig D.O."/>
            <person name="Lalanne C."/>
            <person name="Gautier V."/>
            <person name="Ament-Velasquez S.L."/>
            <person name="Kruys A."/>
            <person name="Hutchinson M.I."/>
            <person name="Powell A.J."/>
            <person name="Barry K."/>
            <person name="Miller A.N."/>
            <person name="Grigoriev I.V."/>
            <person name="Debuchy R."/>
            <person name="Gladieux P."/>
            <person name="Hiltunen Thoren M."/>
            <person name="Johannesson H."/>
        </authorList>
    </citation>
    <scope>NUCLEOTIDE SEQUENCE</scope>
    <source>
        <strain evidence="2">CBS 315.58</strain>
    </source>
</reference>
<evidence type="ECO:0000313" key="2">
    <source>
        <dbReference type="EMBL" id="KAK4195297.1"/>
    </source>
</evidence>
<dbReference type="InterPro" id="IPR052895">
    <property type="entry name" value="HetReg/Transcr_Mod"/>
</dbReference>
<dbReference type="Pfam" id="PF26639">
    <property type="entry name" value="Het-6_barrel"/>
    <property type="match status" value="1"/>
</dbReference>
<dbReference type="InterPro" id="IPR010730">
    <property type="entry name" value="HET"/>
</dbReference>
<reference evidence="2" key="2">
    <citation type="submission" date="2023-05" db="EMBL/GenBank/DDBJ databases">
        <authorList>
            <consortium name="Lawrence Berkeley National Laboratory"/>
            <person name="Steindorff A."/>
            <person name="Hensen N."/>
            <person name="Bonometti L."/>
            <person name="Westerberg I."/>
            <person name="Brannstrom I.O."/>
            <person name="Guillou S."/>
            <person name="Cros-Aarteil S."/>
            <person name="Calhoun S."/>
            <person name="Haridas S."/>
            <person name="Kuo A."/>
            <person name="Mondo S."/>
            <person name="Pangilinan J."/>
            <person name="Riley R."/>
            <person name="Labutti K."/>
            <person name="Andreopoulos B."/>
            <person name="Lipzen A."/>
            <person name="Chen C."/>
            <person name="Yanf M."/>
            <person name="Daum C."/>
            <person name="Ng V."/>
            <person name="Clum A."/>
            <person name="Ohm R."/>
            <person name="Martin F."/>
            <person name="Silar P."/>
            <person name="Natvig D."/>
            <person name="Lalanne C."/>
            <person name="Gautier V."/>
            <person name="Ament-Velasquez S.L."/>
            <person name="Kruys A."/>
            <person name="Hutchinson M.I."/>
            <person name="Powell A.J."/>
            <person name="Barry K."/>
            <person name="Miller A.N."/>
            <person name="Grigoriev I.V."/>
            <person name="Debuchy R."/>
            <person name="Gladieux P."/>
            <person name="Thoren M.H."/>
            <person name="Johannesson H."/>
        </authorList>
    </citation>
    <scope>NUCLEOTIDE SEQUENCE</scope>
    <source>
        <strain evidence="2">CBS 315.58</strain>
    </source>
</reference>
<gene>
    <name evidence="2" type="ORF">QBC40DRAFT_186143</name>
</gene>
<dbReference type="AlphaFoldDB" id="A0AAN6XCI1"/>
<dbReference type="Proteomes" id="UP001303160">
    <property type="component" value="Unassembled WGS sequence"/>
</dbReference>
<evidence type="ECO:0000313" key="3">
    <source>
        <dbReference type="Proteomes" id="UP001303160"/>
    </source>
</evidence>
<dbReference type="PANTHER" id="PTHR24148">
    <property type="entry name" value="ANKYRIN REPEAT DOMAIN-CONTAINING PROTEIN 39 HOMOLOG-RELATED"/>
    <property type="match status" value="1"/>
</dbReference>
<organism evidence="2 3">
    <name type="scientific">Triangularia verruculosa</name>
    <dbReference type="NCBI Taxonomy" id="2587418"/>
    <lineage>
        <taxon>Eukaryota</taxon>
        <taxon>Fungi</taxon>
        <taxon>Dikarya</taxon>
        <taxon>Ascomycota</taxon>
        <taxon>Pezizomycotina</taxon>
        <taxon>Sordariomycetes</taxon>
        <taxon>Sordariomycetidae</taxon>
        <taxon>Sordariales</taxon>
        <taxon>Podosporaceae</taxon>
        <taxon>Triangularia</taxon>
    </lineage>
</organism>
<keyword evidence="3" id="KW-1185">Reference proteome</keyword>
<dbReference type="Pfam" id="PF06985">
    <property type="entry name" value="HET"/>
    <property type="match status" value="1"/>
</dbReference>
<dbReference type="PANTHER" id="PTHR24148:SF73">
    <property type="entry name" value="HET DOMAIN PROTEIN (AFU_ORTHOLOGUE AFUA_8G01020)"/>
    <property type="match status" value="1"/>
</dbReference>
<dbReference type="EMBL" id="MU864018">
    <property type="protein sequence ID" value="KAK4195297.1"/>
    <property type="molecule type" value="Genomic_DNA"/>
</dbReference>